<reference evidence="2 3" key="1">
    <citation type="submission" date="2016-10" db="EMBL/GenBank/DDBJ databases">
        <authorList>
            <person name="de Groot N.N."/>
        </authorList>
    </citation>
    <scope>NUCLEOTIDE SEQUENCE [LARGE SCALE GENOMIC DNA]</scope>
    <source>
        <strain evidence="2 3">Nv1</strain>
    </source>
</reference>
<keyword evidence="1" id="KW-1133">Transmembrane helix</keyword>
<organism evidence="2 3">
    <name type="scientific">Nitrosovibrio tenuis</name>
    <dbReference type="NCBI Taxonomy" id="1233"/>
    <lineage>
        <taxon>Bacteria</taxon>
        <taxon>Pseudomonadati</taxon>
        <taxon>Pseudomonadota</taxon>
        <taxon>Betaproteobacteria</taxon>
        <taxon>Nitrosomonadales</taxon>
        <taxon>Nitrosomonadaceae</taxon>
        <taxon>Nitrosovibrio</taxon>
    </lineage>
</organism>
<accession>A0A1H7MDW1</accession>
<proteinExistence type="predicted"/>
<feature type="transmembrane region" description="Helical" evidence="1">
    <location>
        <begin position="12"/>
        <end position="35"/>
    </location>
</feature>
<evidence type="ECO:0000313" key="2">
    <source>
        <dbReference type="EMBL" id="SEL09362.1"/>
    </source>
</evidence>
<keyword evidence="1" id="KW-0472">Membrane</keyword>
<name>A0A1H7MDW1_9PROT</name>
<gene>
    <name evidence="2" type="ORF">SAMN05216387_10539</name>
</gene>
<keyword evidence="3" id="KW-1185">Reference proteome</keyword>
<dbReference type="Proteomes" id="UP000198620">
    <property type="component" value="Unassembled WGS sequence"/>
</dbReference>
<protein>
    <submittedName>
        <fullName evidence="2">Putative exosortase-associated protein, TIGR04073 family</fullName>
    </submittedName>
</protein>
<dbReference type="NCBIfam" id="TIGR04073">
    <property type="entry name" value="exo_TIGR04073"/>
    <property type="match status" value="1"/>
</dbReference>
<keyword evidence="1" id="KW-0812">Transmembrane</keyword>
<dbReference type="EMBL" id="FOBH01000005">
    <property type="protein sequence ID" value="SEL09362.1"/>
    <property type="molecule type" value="Genomic_DNA"/>
</dbReference>
<evidence type="ECO:0000256" key="1">
    <source>
        <dbReference type="SAM" id="Phobius"/>
    </source>
</evidence>
<sequence length="162" mass="18420">MHRRFKLKKLNLLDAIHINLDSMLVLQWIYLLIYFREVSMKNMLKPLLLVSALLFFSPHAAMAANESYPEKVGNKLAHGVANTVTGIVEVPKNMILESNKKGPAYGIPVGFFTGIVQGIGRTLTGVVDLVTFPIPTKPIIYPDFIWKDFDKETHYHPDWKLQ</sequence>
<dbReference type="AlphaFoldDB" id="A0A1H7MDW1"/>
<dbReference type="InterPro" id="IPR023824">
    <property type="entry name" value="CHP04073_exosortase-affil"/>
</dbReference>
<evidence type="ECO:0000313" key="3">
    <source>
        <dbReference type="Proteomes" id="UP000198620"/>
    </source>
</evidence>